<protein>
    <submittedName>
        <fullName evidence="1">Uncharacterized protein</fullName>
    </submittedName>
</protein>
<dbReference type="AlphaFoldDB" id="A0A147EXM5"/>
<dbReference type="Proteomes" id="UP000075025">
    <property type="component" value="Unassembled WGS sequence"/>
</dbReference>
<sequence>MSRSRSAIRGALTAALAGLVAVTLSGCFVIPLVDGRSPFDDPFGSSKSDIESAIPPIQAAIDASGAADGGMWRIVAERGSDNCEGPCKLRVDVTIGPADMTGQDAVDRPDLYNRYPTYAVPEDILRQVLVAAVPVAEQNRVDVSVVPGYGELSPGGSTVSADLSGAVEALFASRSRGEGYTTRFGEGEDGEVEAFTRTKTGVLEEMGLG</sequence>
<proteinExistence type="predicted"/>
<accession>A0A147EXM5</accession>
<name>A0A147EXM5_MICTE</name>
<dbReference type="OrthoDB" id="5065603at2"/>
<evidence type="ECO:0000313" key="2">
    <source>
        <dbReference type="Proteomes" id="UP000075025"/>
    </source>
</evidence>
<dbReference type="EMBL" id="LDRT01000057">
    <property type="protein sequence ID" value="KTR94298.1"/>
    <property type="molecule type" value="Genomic_DNA"/>
</dbReference>
<reference evidence="1 2" key="1">
    <citation type="journal article" date="2016" name="Front. Microbiol.">
        <title>Genomic Resource of Rice Seed Associated Bacteria.</title>
        <authorList>
            <person name="Midha S."/>
            <person name="Bansal K."/>
            <person name="Sharma S."/>
            <person name="Kumar N."/>
            <person name="Patil P.P."/>
            <person name="Chaudhry V."/>
            <person name="Patil P.B."/>
        </authorList>
    </citation>
    <scope>NUCLEOTIDE SEQUENCE [LARGE SCALE GENOMIC DNA]</scope>
    <source>
        <strain evidence="1 2">NS220</strain>
    </source>
</reference>
<organism evidence="1 2">
    <name type="scientific">Microbacterium testaceum</name>
    <name type="common">Aureobacterium testaceum</name>
    <name type="synonym">Brevibacterium testaceum</name>
    <dbReference type="NCBI Taxonomy" id="2033"/>
    <lineage>
        <taxon>Bacteria</taxon>
        <taxon>Bacillati</taxon>
        <taxon>Actinomycetota</taxon>
        <taxon>Actinomycetes</taxon>
        <taxon>Micrococcales</taxon>
        <taxon>Microbacteriaceae</taxon>
        <taxon>Microbacterium</taxon>
    </lineage>
</organism>
<comment type="caution">
    <text evidence="1">The sequence shown here is derived from an EMBL/GenBank/DDBJ whole genome shotgun (WGS) entry which is preliminary data.</text>
</comment>
<evidence type="ECO:0000313" key="1">
    <source>
        <dbReference type="EMBL" id="KTR94298.1"/>
    </source>
</evidence>
<gene>
    <name evidence="1" type="ORF">NS220_09460</name>
</gene>
<dbReference type="PROSITE" id="PS51257">
    <property type="entry name" value="PROKAR_LIPOPROTEIN"/>
    <property type="match status" value="1"/>
</dbReference>
<dbReference type="RefSeq" id="WP_058623820.1">
    <property type="nucleotide sequence ID" value="NZ_LDRT01000057.1"/>
</dbReference>
<dbReference type="PATRIC" id="fig|2033.6.peg.2988"/>